<dbReference type="PROSITE" id="PS50048">
    <property type="entry name" value="ZN2_CY6_FUNGAL_2"/>
    <property type="match status" value="1"/>
</dbReference>
<dbReference type="InterPro" id="IPR036864">
    <property type="entry name" value="Zn2-C6_fun-type_DNA-bd_sf"/>
</dbReference>
<evidence type="ECO:0000313" key="6">
    <source>
        <dbReference type="Proteomes" id="UP001285441"/>
    </source>
</evidence>
<feature type="compositionally biased region" description="Polar residues" evidence="3">
    <location>
        <begin position="580"/>
        <end position="591"/>
    </location>
</feature>
<organism evidence="5 6">
    <name type="scientific">Podospora didyma</name>
    <dbReference type="NCBI Taxonomy" id="330526"/>
    <lineage>
        <taxon>Eukaryota</taxon>
        <taxon>Fungi</taxon>
        <taxon>Dikarya</taxon>
        <taxon>Ascomycota</taxon>
        <taxon>Pezizomycotina</taxon>
        <taxon>Sordariomycetes</taxon>
        <taxon>Sordariomycetidae</taxon>
        <taxon>Sordariales</taxon>
        <taxon>Podosporaceae</taxon>
        <taxon>Podospora</taxon>
    </lineage>
</organism>
<feature type="region of interest" description="Disordered" evidence="3">
    <location>
        <begin position="525"/>
        <end position="556"/>
    </location>
</feature>
<dbReference type="EMBL" id="JAULSW010000005">
    <property type="protein sequence ID" value="KAK3381807.1"/>
    <property type="molecule type" value="Genomic_DNA"/>
</dbReference>
<sequence length="645" mass="70160">MSSPSSPPRPRQRKIGSRSCDGCKIRKVKCSETPPCSRCLAIGIDCTFHKNQKTRGPRTLRARTLQQIREAAQQEPQQNEPNPPSSAATAAQQNAPDVPETTPQHHSTATSTPEVTIDSLVLRLCIYRIRLFPVWPIVAVEGVIAALHRDSHDVETLALAVAVGAATMAQLKLDRFQDAGLQDTLTATSLEAACQRIRRGIDNLNGLANLNTLRTSFFLHVYHENLEPGGAKSLLYLREAITLAQIMGLHRPSSYLSLDPAEDRLRRRILWLLFVTERGVAMLHKLPVVLRSAENLPPLSNASSAEDEAHILPAFKKLVNLFWIFDQSRAFDILQDAADNNGIGAAGSASLNPEILNALQRRLLQDAPLVMESGSNDIQNADIWVTRQWMQVLLWRATLGHWGARHKVPGPVQIAQEFLDAISQLPSAALEAHGPAIEFKIYEIASAVADSLSTDLDLPMRASANVQPSNILIKLQGILATSRGGNNNLLGLLGARIAQIEVSPHSGTSLGVGLPQGEQRVEEIISDEDPQDWGMDSSVGDLEPASPDRPRSRHPSLSPWLSLVTAAEFEHQSVLCYSGSGETNSTPQSPTEGGGGNTRNSTSWYTQPFDPYAPTDASSLSVPPPAGDALTDVLANQNWFMGPRI</sequence>
<dbReference type="GO" id="GO:0008270">
    <property type="term" value="F:zinc ion binding"/>
    <property type="evidence" value="ECO:0007669"/>
    <property type="project" value="InterPro"/>
</dbReference>
<dbReference type="InterPro" id="IPR007219">
    <property type="entry name" value="XnlR_reg_dom"/>
</dbReference>
<gene>
    <name evidence="5" type="ORF">B0H63DRAFT_524491</name>
</gene>
<evidence type="ECO:0000259" key="4">
    <source>
        <dbReference type="PROSITE" id="PS50048"/>
    </source>
</evidence>
<evidence type="ECO:0000256" key="3">
    <source>
        <dbReference type="SAM" id="MobiDB-lite"/>
    </source>
</evidence>
<dbReference type="CDD" id="cd12148">
    <property type="entry name" value="fungal_TF_MHR"/>
    <property type="match status" value="1"/>
</dbReference>
<dbReference type="GO" id="GO:0000981">
    <property type="term" value="F:DNA-binding transcription factor activity, RNA polymerase II-specific"/>
    <property type="evidence" value="ECO:0007669"/>
    <property type="project" value="InterPro"/>
</dbReference>
<dbReference type="GO" id="GO:0003677">
    <property type="term" value="F:DNA binding"/>
    <property type="evidence" value="ECO:0007669"/>
    <property type="project" value="InterPro"/>
</dbReference>
<reference evidence="5" key="1">
    <citation type="journal article" date="2023" name="Mol. Phylogenet. Evol.">
        <title>Genome-scale phylogeny and comparative genomics of the fungal order Sordariales.</title>
        <authorList>
            <person name="Hensen N."/>
            <person name="Bonometti L."/>
            <person name="Westerberg I."/>
            <person name="Brannstrom I.O."/>
            <person name="Guillou S."/>
            <person name="Cros-Aarteil S."/>
            <person name="Calhoun S."/>
            <person name="Haridas S."/>
            <person name="Kuo A."/>
            <person name="Mondo S."/>
            <person name="Pangilinan J."/>
            <person name="Riley R."/>
            <person name="LaButti K."/>
            <person name="Andreopoulos B."/>
            <person name="Lipzen A."/>
            <person name="Chen C."/>
            <person name="Yan M."/>
            <person name="Daum C."/>
            <person name="Ng V."/>
            <person name="Clum A."/>
            <person name="Steindorff A."/>
            <person name="Ohm R.A."/>
            <person name="Martin F."/>
            <person name="Silar P."/>
            <person name="Natvig D.O."/>
            <person name="Lalanne C."/>
            <person name="Gautier V."/>
            <person name="Ament-Velasquez S.L."/>
            <person name="Kruys A."/>
            <person name="Hutchinson M.I."/>
            <person name="Powell A.J."/>
            <person name="Barry K."/>
            <person name="Miller A.N."/>
            <person name="Grigoriev I.V."/>
            <person name="Debuchy R."/>
            <person name="Gladieux P."/>
            <person name="Hiltunen Thoren M."/>
            <person name="Johannesson H."/>
        </authorList>
    </citation>
    <scope>NUCLEOTIDE SEQUENCE</scope>
    <source>
        <strain evidence="5">CBS 232.78</strain>
    </source>
</reference>
<dbReference type="InterPro" id="IPR050797">
    <property type="entry name" value="Carb_Metab_Trans_Reg"/>
</dbReference>
<reference evidence="5" key="2">
    <citation type="submission" date="2023-06" db="EMBL/GenBank/DDBJ databases">
        <authorList>
            <consortium name="Lawrence Berkeley National Laboratory"/>
            <person name="Haridas S."/>
            <person name="Hensen N."/>
            <person name="Bonometti L."/>
            <person name="Westerberg I."/>
            <person name="Brannstrom I.O."/>
            <person name="Guillou S."/>
            <person name="Cros-Aarteil S."/>
            <person name="Calhoun S."/>
            <person name="Kuo A."/>
            <person name="Mondo S."/>
            <person name="Pangilinan J."/>
            <person name="Riley R."/>
            <person name="LaButti K."/>
            <person name="Andreopoulos B."/>
            <person name="Lipzen A."/>
            <person name="Chen C."/>
            <person name="Yanf M."/>
            <person name="Daum C."/>
            <person name="Ng V."/>
            <person name="Clum A."/>
            <person name="Steindorff A."/>
            <person name="Ohm R."/>
            <person name="Martin F."/>
            <person name="Silar P."/>
            <person name="Natvig D."/>
            <person name="Lalanne C."/>
            <person name="Gautier V."/>
            <person name="Ament-velasquez S.L."/>
            <person name="Kruys A."/>
            <person name="Hutchinson M.I."/>
            <person name="Powell A.J."/>
            <person name="Barry K."/>
            <person name="Miller A.N."/>
            <person name="Grigoriev I.V."/>
            <person name="Debuchy R."/>
            <person name="Gladieux P."/>
            <person name="Thoren M.H."/>
            <person name="Johannesson H."/>
        </authorList>
    </citation>
    <scope>NUCLEOTIDE SEQUENCE</scope>
    <source>
        <strain evidence="5">CBS 232.78</strain>
    </source>
</reference>
<dbReference type="PANTHER" id="PTHR31668">
    <property type="entry name" value="GLUCOSE TRANSPORT TRANSCRIPTION REGULATOR RGT1-RELATED-RELATED"/>
    <property type="match status" value="1"/>
</dbReference>
<keyword evidence="2" id="KW-0539">Nucleus</keyword>
<evidence type="ECO:0000256" key="1">
    <source>
        <dbReference type="ARBA" id="ARBA00022723"/>
    </source>
</evidence>
<dbReference type="Gene3D" id="4.10.240.10">
    <property type="entry name" value="Zn(2)-C6 fungal-type DNA-binding domain"/>
    <property type="match status" value="1"/>
</dbReference>
<dbReference type="SUPFAM" id="SSF57701">
    <property type="entry name" value="Zn2/Cys6 DNA-binding domain"/>
    <property type="match status" value="1"/>
</dbReference>
<feature type="compositionally biased region" description="Polar residues" evidence="3">
    <location>
        <begin position="88"/>
        <end position="112"/>
    </location>
</feature>
<dbReference type="AlphaFoldDB" id="A0AAE0NHX6"/>
<feature type="region of interest" description="Disordered" evidence="3">
    <location>
        <begin position="71"/>
        <end position="112"/>
    </location>
</feature>
<dbReference type="CDD" id="cd00067">
    <property type="entry name" value="GAL4"/>
    <property type="match status" value="1"/>
</dbReference>
<dbReference type="PROSITE" id="PS00463">
    <property type="entry name" value="ZN2_CY6_FUNGAL_1"/>
    <property type="match status" value="1"/>
</dbReference>
<dbReference type="GO" id="GO:0006351">
    <property type="term" value="P:DNA-templated transcription"/>
    <property type="evidence" value="ECO:0007669"/>
    <property type="project" value="InterPro"/>
</dbReference>
<protein>
    <recommendedName>
        <fullName evidence="4">Zn(2)-C6 fungal-type domain-containing protein</fullName>
    </recommendedName>
</protein>
<evidence type="ECO:0000313" key="5">
    <source>
        <dbReference type="EMBL" id="KAK3381807.1"/>
    </source>
</evidence>
<comment type="caution">
    <text evidence="5">The sequence shown here is derived from an EMBL/GenBank/DDBJ whole genome shotgun (WGS) entry which is preliminary data.</text>
</comment>
<dbReference type="Pfam" id="PF00172">
    <property type="entry name" value="Zn_clus"/>
    <property type="match status" value="1"/>
</dbReference>
<feature type="domain" description="Zn(2)-C6 fungal-type" evidence="4">
    <location>
        <begin position="19"/>
        <end position="48"/>
    </location>
</feature>
<dbReference type="SMART" id="SM00906">
    <property type="entry name" value="Fungal_trans"/>
    <property type="match status" value="1"/>
</dbReference>
<proteinExistence type="predicted"/>
<evidence type="ECO:0000256" key="2">
    <source>
        <dbReference type="ARBA" id="ARBA00023242"/>
    </source>
</evidence>
<feature type="compositionally biased region" description="Low complexity" evidence="3">
    <location>
        <begin position="71"/>
        <end position="80"/>
    </location>
</feature>
<keyword evidence="1" id="KW-0479">Metal-binding</keyword>
<accession>A0AAE0NHX6</accession>
<dbReference type="PANTHER" id="PTHR31668:SF28">
    <property type="entry name" value="ZN(II)2CYS6 TRANSCRIPTION FACTOR (EUROFUNG)"/>
    <property type="match status" value="1"/>
</dbReference>
<dbReference type="Proteomes" id="UP001285441">
    <property type="component" value="Unassembled WGS sequence"/>
</dbReference>
<dbReference type="InterPro" id="IPR001138">
    <property type="entry name" value="Zn2Cys6_DnaBD"/>
</dbReference>
<dbReference type="Pfam" id="PF04082">
    <property type="entry name" value="Fungal_trans"/>
    <property type="match status" value="1"/>
</dbReference>
<dbReference type="SMART" id="SM00066">
    <property type="entry name" value="GAL4"/>
    <property type="match status" value="1"/>
</dbReference>
<feature type="region of interest" description="Disordered" evidence="3">
    <location>
        <begin position="578"/>
        <end position="624"/>
    </location>
</feature>
<name>A0AAE0NHX6_9PEZI</name>
<keyword evidence="6" id="KW-1185">Reference proteome</keyword>